<feature type="transmembrane region" description="Helical" evidence="6">
    <location>
        <begin position="191"/>
        <end position="215"/>
    </location>
</feature>
<feature type="transmembrane region" description="Helical" evidence="6">
    <location>
        <begin position="424"/>
        <end position="447"/>
    </location>
</feature>
<feature type="transmembrane region" description="Helical" evidence="6">
    <location>
        <begin position="21"/>
        <end position="42"/>
    </location>
</feature>
<proteinExistence type="predicted"/>
<feature type="transmembrane region" description="Helical" evidence="6">
    <location>
        <begin position="335"/>
        <end position="356"/>
    </location>
</feature>
<feature type="transmembrane region" description="Helical" evidence="6">
    <location>
        <begin position="48"/>
        <end position="67"/>
    </location>
</feature>
<keyword evidence="3 6" id="KW-0812">Transmembrane</keyword>
<comment type="subcellular location">
    <subcellularLocation>
        <location evidence="1">Cell membrane</location>
        <topology evidence="1">Multi-pass membrane protein</topology>
    </subcellularLocation>
</comment>
<dbReference type="PANTHER" id="PTHR30250:SF26">
    <property type="entry name" value="PSMA PROTEIN"/>
    <property type="match status" value="1"/>
</dbReference>
<dbReference type="Proteomes" id="UP000037755">
    <property type="component" value="Unassembled WGS sequence"/>
</dbReference>
<gene>
    <name evidence="7" type="ORF">AM493_10250</name>
</gene>
<accession>A0A0M8MIA4</accession>
<feature type="transmembrane region" description="Helical" evidence="6">
    <location>
        <begin position="368"/>
        <end position="385"/>
    </location>
</feature>
<feature type="transmembrane region" description="Helical" evidence="6">
    <location>
        <begin position="397"/>
        <end position="418"/>
    </location>
</feature>
<evidence type="ECO:0000256" key="2">
    <source>
        <dbReference type="ARBA" id="ARBA00022475"/>
    </source>
</evidence>
<dbReference type="AlphaFoldDB" id="A0A0M8MIA4"/>
<dbReference type="OrthoDB" id="920322at2"/>
<evidence type="ECO:0000256" key="1">
    <source>
        <dbReference type="ARBA" id="ARBA00004651"/>
    </source>
</evidence>
<keyword evidence="4 6" id="KW-1133">Transmembrane helix</keyword>
<reference evidence="7 8" key="1">
    <citation type="submission" date="2015-08" db="EMBL/GenBank/DDBJ databases">
        <title>Whole genome sequence of Flavobacterium akiainvivens IK-1T, from decaying Wikstroemia oahuensis, an endemic Hawaiian shrub.</title>
        <authorList>
            <person name="Wan X."/>
            <person name="Hou S."/>
            <person name="Saito J."/>
            <person name="Donachie S."/>
        </authorList>
    </citation>
    <scope>NUCLEOTIDE SEQUENCE [LARGE SCALE GENOMIC DNA]</scope>
    <source>
        <strain evidence="7 8">IK-1</strain>
    </source>
</reference>
<dbReference type="PATRIC" id="fig|1202724.3.peg.2127"/>
<evidence type="ECO:0000256" key="6">
    <source>
        <dbReference type="SAM" id="Phobius"/>
    </source>
</evidence>
<evidence type="ECO:0000313" key="7">
    <source>
        <dbReference type="EMBL" id="KOS06367.1"/>
    </source>
</evidence>
<keyword evidence="8" id="KW-1185">Reference proteome</keyword>
<name>A0A0M8MIA4_9FLAO</name>
<organism evidence="7 8">
    <name type="scientific">Flavobacterium akiainvivens</name>
    <dbReference type="NCBI Taxonomy" id="1202724"/>
    <lineage>
        <taxon>Bacteria</taxon>
        <taxon>Pseudomonadati</taxon>
        <taxon>Bacteroidota</taxon>
        <taxon>Flavobacteriia</taxon>
        <taxon>Flavobacteriales</taxon>
        <taxon>Flavobacteriaceae</taxon>
        <taxon>Flavobacterium</taxon>
    </lineage>
</organism>
<evidence type="ECO:0000256" key="3">
    <source>
        <dbReference type="ARBA" id="ARBA00022692"/>
    </source>
</evidence>
<sequence>MSLSHNKLVLRLWNSPTFNTWLSYSTRTLSLFIILPLILKQFSEGEVALWYLFATVISLQSLADMGFRMTFIRVISYAMGGATDIKTFTDNTPVLENGPNWLLLGKIFHMMKYIYRRLTVLLFLLFLVFGSLSMIRPISLVEKQDAAWIAWGIIIIISCIKFNGAIYSNFLEGLNKIALVRRWESLTSIGAILTSIIFLLIFKSLLSLVIANQFWVLVNFFRDYKLSHNVEEGVFKKLNFNHQFDKTFFMDIWKPAWRSGLSGFMSNGLSNITSILYAQIGTATNIAAYMLALRLISQIKDVSMAPFYSKIPSLARLRSQGKIAELVRSSQKGMFLSNLVFVIGSITVGVFGDILLRAINSDVQFIDINLWNLLVVAYFVHRYGAMHIQLYITTNHIISHVADGISGIIFIVAAVLLMPLIDLYAIPLAMLAGYLGFYSWYAALYSYRSIKVKFWEFELKAGLIPFSIMVLYFIVINFIYN</sequence>
<feature type="transmembrane region" description="Helical" evidence="6">
    <location>
        <begin position="118"/>
        <end position="136"/>
    </location>
</feature>
<comment type="caution">
    <text evidence="7">The sequence shown here is derived from an EMBL/GenBank/DDBJ whole genome shotgun (WGS) entry which is preliminary data.</text>
</comment>
<dbReference type="InterPro" id="IPR050833">
    <property type="entry name" value="Poly_Biosynth_Transport"/>
</dbReference>
<dbReference type="STRING" id="1202724.AM493_10250"/>
<feature type="transmembrane region" description="Helical" evidence="6">
    <location>
        <begin position="148"/>
        <end position="170"/>
    </location>
</feature>
<keyword evidence="5 6" id="KW-0472">Membrane</keyword>
<dbReference type="RefSeq" id="WP_054407874.1">
    <property type="nucleotide sequence ID" value="NZ_FOYA01000001.1"/>
</dbReference>
<dbReference type="GO" id="GO:0005886">
    <property type="term" value="C:plasma membrane"/>
    <property type="evidence" value="ECO:0007669"/>
    <property type="project" value="UniProtKB-SubCell"/>
</dbReference>
<keyword evidence="2" id="KW-1003">Cell membrane</keyword>
<protein>
    <recommendedName>
        <fullName evidence="9">Polysaccharide biosynthesis protein</fullName>
    </recommendedName>
</protein>
<feature type="transmembrane region" description="Helical" evidence="6">
    <location>
        <begin position="275"/>
        <end position="296"/>
    </location>
</feature>
<feature type="transmembrane region" description="Helical" evidence="6">
    <location>
        <begin position="459"/>
        <end position="480"/>
    </location>
</feature>
<evidence type="ECO:0000256" key="5">
    <source>
        <dbReference type="ARBA" id="ARBA00023136"/>
    </source>
</evidence>
<evidence type="ECO:0000313" key="8">
    <source>
        <dbReference type="Proteomes" id="UP000037755"/>
    </source>
</evidence>
<evidence type="ECO:0008006" key="9">
    <source>
        <dbReference type="Google" id="ProtNLM"/>
    </source>
</evidence>
<dbReference type="PANTHER" id="PTHR30250">
    <property type="entry name" value="PST FAMILY PREDICTED COLANIC ACID TRANSPORTER"/>
    <property type="match status" value="1"/>
</dbReference>
<dbReference type="EMBL" id="LIYD01000005">
    <property type="protein sequence ID" value="KOS06367.1"/>
    <property type="molecule type" value="Genomic_DNA"/>
</dbReference>
<evidence type="ECO:0000256" key="4">
    <source>
        <dbReference type="ARBA" id="ARBA00022989"/>
    </source>
</evidence>